<feature type="region of interest" description="Disordered" evidence="1">
    <location>
        <begin position="1"/>
        <end position="34"/>
    </location>
</feature>
<evidence type="ECO:0000313" key="3">
    <source>
        <dbReference type="Proteomes" id="UP000054248"/>
    </source>
</evidence>
<feature type="compositionally biased region" description="Polar residues" evidence="1">
    <location>
        <begin position="1"/>
        <end position="17"/>
    </location>
</feature>
<reference evidence="2 3" key="1">
    <citation type="submission" date="2014-04" db="EMBL/GenBank/DDBJ databases">
        <authorList>
            <consortium name="DOE Joint Genome Institute"/>
            <person name="Kuo A."/>
            <person name="Girlanda M."/>
            <person name="Perotto S."/>
            <person name="Kohler A."/>
            <person name="Nagy L.G."/>
            <person name="Floudas D."/>
            <person name="Copeland A."/>
            <person name="Barry K.W."/>
            <person name="Cichocki N."/>
            <person name="Veneault-Fourrey C."/>
            <person name="LaButti K."/>
            <person name="Lindquist E.A."/>
            <person name="Lipzen A."/>
            <person name="Lundell T."/>
            <person name="Morin E."/>
            <person name="Murat C."/>
            <person name="Sun H."/>
            <person name="Tunlid A."/>
            <person name="Henrissat B."/>
            <person name="Grigoriev I.V."/>
            <person name="Hibbett D.S."/>
            <person name="Martin F."/>
            <person name="Nordberg H.P."/>
            <person name="Cantor M.N."/>
            <person name="Hua S.X."/>
        </authorList>
    </citation>
    <scope>NUCLEOTIDE SEQUENCE [LARGE SCALE GENOMIC DNA]</scope>
    <source>
        <strain evidence="2 3">MUT 4182</strain>
    </source>
</reference>
<evidence type="ECO:0000313" key="2">
    <source>
        <dbReference type="EMBL" id="KIO15851.1"/>
    </source>
</evidence>
<dbReference type="EMBL" id="KN823786">
    <property type="protein sequence ID" value="KIO15851.1"/>
    <property type="molecule type" value="Genomic_DNA"/>
</dbReference>
<dbReference type="HOGENOM" id="CLU_2135374_0_0_1"/>
<reference evidence="3" key="2">
    <citation type="submission" date="2015-01" db="EMBL/GenBank/DDBJ databases">
        <title>Evolutionary Origins and Diversification of the Mycorrhizal Mutualists.</title>
        <authorList>
            <consortium name="DOE Joint Genome Institute"/>
            <consortium name="Mycorrhizal Genomics Consortium"/>
            <person name="Kohler A."/>
            <person name="Kuo A."/>
            <person name="Nagy L.G."/>
            <person name="Floudas D."/>
            <person name="Copeland A."/>
            <person name="Barry K.W."/>
            <person name="Cichocki N."/>
            <person name="Veneault-Fourrey C."/>
            <person name="LaButti K."/>
            <person name="Lindquist E.A."/>
            <person name="Lipzen A."/>
            <person name="Lundell T."/>
            <person name="Morin E."/>
            <person name="Murat C."/>
            <person name="Riley R."/>
            <person name="Ohm R."/>
            <person name="Sun H."/>
            <person name="Tunlid A."/>
            <person name="Henrissat B."/>
            <person name="Grigoriev I.V."/>
            <person name="Hibbett D.S."/>
            <person name="Martin F."/>
        </authorList>
    </citation>
    <scope>NUCLEOTIDE SEQUENCE [LARGE SCALE GENOMIC DNA]</scope>
    <source>
        <strain evidence="3">MUT 4182</strain>
    </source>
</reference>
<dbReference type="Proteomes" id="UP000054248">
    <property type="component" value="Unassembled WGS sequence"/>
</dbReference>
<protein>
    <submittedName>
        <fullName evidence="2">Uncharacterized protein</fullName>
    </submittedName>
</protein>
<gene>
    <name evidence="2" type="ORF">M407DRAFT_34540</name>
</gene>
<evidence type="ECO:0000256" key="1">
    <source>
        <dbReference type="SAM" id="MobiDB-lite"/>
    </source>
</evidence>
<accession>A0A0C3Q0I7</accession>
<name>A0A0C3Q0I7_9AGAM</name>
<sequence>MSSGASTNVLTSLSSENAWAKDPNEGPDKGTQASQSLSLVDVGRIVPSSLFHNGLDSRSPNAYIYYPAFDNLLHPAVDVWYASDVRLWIDAIWLEFFDTASVKMRMGEESLST</sequence>
<keyword evidence="3" id="KW-1185">Reference proteome</keyword>
<proteinExistence type="predicted"/>
<dbReference type="AlphaFoldDB" id="A0A0C3Q0I7"/>
<organism evidence="2 3">
    <name type="scientific">Tulasnella calospora MUT 4182</name>
    <dbReference type="NCBI Taxonomy" id="1051891"/>
    <lineage>
        <taxon>Eukaryota</taxon>
        <taxon>Fungi</taxon>
        <taxon>Dikarya</taxon>
        <taxon>Basidiomycota</taxon>
        <taxon>Agaricomycotina</taxon>
        <taxon>Agaricomycetes</taxon>
        <taxon>Cantharellales</taxon>
        <taxon>Tulasnellaceae</taxon>
        <taxon>Tulasnella</taxon>
    </lineage>
</organism>